<dbReference type="Pfam" id="PF07647">
    <property type="entry name" value="SAM_2"/>
    <property type="match status" value="1"/>
</dbReference>
<dbReference type="SMART" id="SM00454">
    <property type="entry name" value="SAM"/>
    <property type="match status" value="3"/>
</dbReference>
<dbReference type="EMBL" id="NBAG03000050">
    <property type="protein sequence ID" value="PNI93242.1"/>
    <property type="molecule type" value="Genomic_DNA"/>
</dbReference>
<dbReference type="FunFam" id="1.10.150.50:FF:000003">
    <property type="entry name" value="liprin-alpha-2 isoform X1"/>
    <property type="match status" value="1"/>
</dbReference>
<gene>
    <name evidence="10" type="ORF">CK820_G0033735</name>
</gene>
<evidence type="ECO:0000256" key="5">
    <source>
        <dbReference type="ARBA" id="ARBA00022737"/>
    </source>
</evidence>
<dbReference type="InterPro" id="IPR013761">
    <property type="entry name" value="SAM/pointed_sf"/>
</dbReference>
<evidence type="ECO:0000256" key="6">
    <source>
        <dbReference type="ARBA" id="ARBA00023054"/>
    </source>
</evidence>
<dbReference type="CDD" id="cd09562">
    <property type="entry name" value="SAM_liprin-alpha1_2_3_4_repeat1"/>
    <property type="match status" value="1"/>
</dbReference>
<feature type="compositionally biased region" description="Low complexity" evidence="8">
    <location>
        <begin position="1148"/>
        <end position="1159"/>
    </location>
</feature>
<dbReference type="PANTHER" id="PTHR12587:SF15">
    <property type="entry name" value="LIPRIN-ALPHA-1"/>
    <property type="match status" value="1"/>
</dbReference>
<evidence type="ECO:0000256" key="7">
    <source>
        <dbReference type="SAM" id="Coils"/>
    </source>
</evidence>
<comment type="subcellular location">
    <subcellularLocation>
        <location evidence="1">Cytoplasm</location>
    </subcellularLocation>
</comment>
<feature type="domain" description="SAM" evidence="9">
    <location>
        <begin position="1031"/>
        <end position="1100"/>
    </location>
</feature>
<accession>A0A2J8QAF0</accession>
<dbReference type="Pfam" id="PF25526">
    <property type="entry name" value="LIP-1"/>
    <property type="match status" value="1"/>
</dbReference>
<evidence type="ECO:0000313" key="11">
    <source>
        <dbReference type="Proteomes" id="UP000236370"/>
    </source>
</evidence>
<dbReference type="InterPro" id="IPR057892">
    <property type="entry name" value="LIP-1_CC2"/>
</dbReference>
<dbReference type="FunFam" id="1.10.150.50:FF:000004">
    <property type="entry name" value="PTPRF interacting protein alpha 1"/>
    <property type="match status" value="1"/>
</dbReference>
<evidence type="ECO:0000256" key="8">
    <source>
        <dbReference type="SAM" id="MobiDB-lite"/>
    </source>
</evidence>
<dbReference type="Proteomes" id="UP000236370">
    <property type="component" value="Unassembled WGS sequence"/>
</dbReference>
<keyword evidence="3" id="KW-0963">Cytoplasm</keyword>
<sequence>MMCEVMPTISEAEAPPGGGGGHGSGSPSQPDADSHFEQLMVSMLEERDRLLDTLRETQETLALTQGKLHEVGHERDSLQRQLNTALPQEFAALTKELNVCREQLLEREEEIAELKAERNNTRLLLEHLECLVSRHERSLRMTVVKRQAQSPAGVSSEVEVLKALKSLFEHHKALDEKRSSDGSLSHEEDLAKVIELQEIISKQSREQSQMKERLASLSSHVTELEEDLDTARKDLIKSEEMNTKLQRDVREAMAQKEDMEERITTLEKRYLAAQREATSVHDLNDKLENEIANKDSMHRQTEDKNRQLQERLELAEQKLQQTLRKAETLPEVEAELAQRVAALSKAEERHGNIEERLRQMEAQLEEKNQELQRARQREKMNEEHNKRLSDTVDKLLSESNERLQLHLKERMAALEDKDQLVLNIEALRAELDQMRLRGASLHHGRPHLGSVPDFRFPMADGHTDSYSTSAVLRRPQKGRLAALRDEPSKVQTLNEQDWERAQQASVLANVAQAFESDADVSDGEDDRDTLLSSVDVLSPSGQADAHTLAMMLQEQLDAINKEIRLIQEEKENTEQRAEEIESRVGSGSLDNLGRFRSMSSIPPYPASSLASSSPPGSGRSTPRRIPHSPAREVDRLGVMTLLPPSREEVRDDKTTIKCETSPPSSPRALRLDRLHKGALHTVSHEDIRDIRNSTGSQDGPVSNPSSSNSSQDSLHKAPKKKGIKSSIGRLFGKKEKGRPGQTGKEALGQAGVSETDNSSQDALGLSKLGGQAEKNRKLQKKHELLEEARRQGLPFAQWDGPTVVVWLELWVGMPAWYVAACRANVKSGAIMSALSDTEIQREIGISNPLHRLKLRLAIQEIMSLTSPSAPPTSRTTLAYGDMNHEWIGNEWLPSLGLPQYRSYFMECLVDARMLDHLTKKDLRGQLKMVDSFHRNSFQCGIMCLRRLNYDRKELERKREESQSEIKGEKSNNNFIPLVLTGRMSSNGRVSLRVEQGQDTIVSVQQMVVYLAVSPSTFLRSRRIRNHDVLVWSNDRVIRWILSIGLKEYANNLIESGVHGALLALDETFDFSALALLLQIPTQNTQARAVLEREFNNLLVMGTDRRFDEDDDKSFRRAPSWRKKFRPKDIRGLAAGSAETLPANFRVTSSMSSPSMQPKKMQMDGNVSGTQRLDSATVRTYSC</sequence>
<evidence type="ECO:0000256" key="4">
    <source>
        <dbReference type="ARBA" id="ARBA00022553"/>
    </source>
</evidence>
<dbReference type="Gene3D" id="1.10.150.50">
    <property type="entry name" value="Transcription Factor, Ets-1"/>
    <property type="match status" value="3"/>
</dbReference>
<feature type="region of interest" description="Disordered" evidence="8">
    <location>
        <begin position="1147"/>
        <end position="1182"/>
    </location>
</feature>
<dbReference type="CDD" id="cd09568">
    <property type="entry name" value="SAM_liprin-alpha1_2_3_4_repeat3"/>
    <property type="match status" value="1"/>
</dbReference>
<proteinExistence type="inferred from homology"/>
<organism evidence="10 11">
    <name type="scientific">Pan troglodytes</name>
    <name type="common">Chimpanzee</name>
    <dbReference type="NCBI Taxonomy" id="9598"/>
    <lineage>
        <taxon>Eukaryota</taxon>
        <taxon>Metazoa</taxon>
        <taxon>Chordata</taxon>
        <taxon>Craniata</taxon>
        <taxon>Vertebrata</taxon>
        <taxon>Euteleostomi</taxon>
        <taxon>Mammalia</taxon>
        <taxon>Eutheria</taxon>
        <taxon>Euarchontoglires</taxon>
        <taxon>Primates</taxon>
        <taxon>Haplorrhini</taxon>
        <taxon>Catarrhini</taxon>
        <taxon>Hominidae</taxon>
        <taxon>Pan</taxon>
    </lineage>
</organism>
<dbReference type="Pfam" id="PF00536">
    <property type="entry name" value="SAM_1"/>
    <property type="match status" value="1"/>
</dbReference>
<feature type="coiled-coil region" evidence="7">
    <location>
        <begin position="410"/>
        <end position="437"/>
    </location>
</feature>
<dbReference type="InterPro" id="IPR029515">
    <property type="entry name" value="Liprin"/>
</dbReference>
<evidence type="ECO:0000256" key="1">
    <source>
        <dbReference type="ARBA" id="ARBA00004496"/>
    </source>
</evidence>
<feature type="domain" description="SAM" evidence="9">
    <location>
        <begin position="890"/>
        <end position="947"/>
    </location>
</feature>
<evidence type="ECO:0000256" key="2">
    <source>
        <dbReference type="ARBA" id="ARBA00007026"/>
    </source>
</evidence>
<comment type="caution">
    <text evidence="10">The sequence shown here is derived from an EMBL/GenBank/DDBJ whole genome shotgun (WGS) entry which is preliminary data.</text>
</comment>
<dbReference type="InterPro" id="IPR001660">
    <property type="entry name" value="SAM"/>
</dbReference>
<dbReference type="GO" id="GO:0005737">
    <property type="term" value="C:cytoplasm"/>
    <property type="evidence" value="ECO:0007669"/>
    <property type="project" value="UniProtKB-SubCell"/>
</dbReference>
<feature type="compositionally biased region" description="Basic and acidic residues" evidence="8">
    <location>
        <begin position="645"/>
        <end position="656"/>
    </location>
</feature>
<dbReference type="SUPFAM" id="SSF47769">
    <property type="entry name" value="SAM/Pointed domain"/>
    <property type="match status" value="3"/>
</dbReference>
<reference evidence="10 11" key="1">
    <citation type="submission" date="2017-12" db="EMBL/GenBank/DDBJ databases">
        <title>High-resolution comparative analysis of great ape genomes.</title>
        <authorList>
            <person name="Pollen A."/>
            <person name="Hastie A."/>
            <person name="Hormozdiari F."/>
            <person name="Dougherty M."/>
            <person name="Liu R."/>
            <person name="Chaisson M."/>
            <person name="Hoppe E."/>
            <person name="Hill C."/>
            <person name="Pang A."/>
            <person name="Hillier L."/>
            <person name="Baker C."/>
            <person name="Armstrong J."/>
            <person name="Shendure J."/>
            <person name="Paten B."/>
            <person name="Wilson R."/>
            <person name="Chao H."/>
            <person name="Schneider V."/>
            <person name="Ventura M."/>
            <person name="Kronenberg Z."/>
            <person name="Murali S."/>
            <person name="Gordon D."/>
            <person name="Cantsilieris S."/>
            <person name="Munson K."/>
            <person name="Nelson B."/>
            <person name="Raja A."/>
            <person name="Underwood J."/>
            <person name="Diekhans M."/>
            <person name="Fiddes I."/>
            <person name="Haussler D."/>
            <person name="Eichler E."/>
        </authorList>
    </citation>
    <scope>NUCLEOTIDE SEQUENCE [LARGE SCALE GENOMIC DNA]</scope>
    <source>
        <strain evidence="10">Yerkes chimp pedigree #C0471</strain>
    </source>
</reference>
<feature type="domain" description="SAM" evidence="9">
    <location>
        <begin position="798"/>
        <end position="864"/>
    </location>
</feature>
<name>A0A2J8QAF0_PANTR</name>
<feature type="coiled-coil region" evidence="7">
    <location>
        <begin position="944"/>
        <end position="971"/>
    </location>
</feature>
<feature type="compositionally biased region" description="Low complexity" evidence="8">
    <location>
        <begin position="606"/>
        <end position="620"/>
    </location>
</feature>
<keyword evidence="4" id="KW-0597">Phosphoprotein</keyword>
<dbReference type="PROSITE" id="PS50105">
    <property type="entry name" value="SAM_DOMAIN"/>
    <property type="match status" value="3"/>
</dbReference>
<keyword evidence="6 7" id="KW-0175">Coiled coil</keyword>
<feature type="coiled-coil region" evidence="7">
    <location>
        <begin position="97"/>
        <end position="131"/>
    </location>
</feature>
<evidence type="ECO:0000313" key="10">
    <source>
        <dbReference type="EMBL" id="PNI93242.1"/>
    </source>
</evidence>
<dbReference type="CDD" id="cd09565">
    <property type="entry name" value="SAM_liprin-alpha1_2_3_4_repeat2"/>
    <property type="match status" value="1"/>
</dbReference>
<dbReference type="InterPro" id="IPR037622">
    <property type="entry name" value="LIP-1_SAM_3"/>
</dbReference>
<feature type="compositionally biased region" description="Basic and acidic residues" evidence="8">
    <location>
        <begin position="682"/>
        <end position="691"/>
    </location>
</feature>
<feature type="compositionally biased region" description="Polar residues" evidence="8">
    <location>
        <begin position="1164"/>
        <end position="1182"/>
    </location>
</feature>
<protein>
    <submittedName>
        <fullName evidence="10">PPFIA1 isoform 7</fullName>
    </submittedName>
</protein>
<dbReference type="PANTHER" id="PTHR12587">
    <property type="entry name" value="LAR INTERACTING PROTEIN LIP -RELATED PROTEIN"/>
    <property type="match status" value="1"/>
</dbReference>
<feature type="region of interest" description="Disordered" evidence="8">
    <location>
        <begin position="1"/>
        <end position="33"/>
    </location>
</feature>
<dbReference type="InterPro" id="IPR037620">
    <property type="entry name" value="LIP-1_SAM_1"/>
</dbReference>
<evidence type="ECO:0000259" key="9">
    <source>
        <dbReference type="PROSITE" id="PS50105"/>
    </source>
</evidence>
<feature type="compositionally biased region" description="Basic and acidic residues" evidence="8">
    <location>
        <begin position="571"/>
        <end position="582"/>
    </location>
</feature>
<feature type="compositionally biased region" description="Polar residues" evidence="8">
    <location>
        <begin position="752"/>
        <end position="761"/>
    </location>
</feature>
<comment type="similarity">
    <text evidence="2">Belongs to the liprin family. Liprin-alpha subfamily.</text>
</comment>
<keyword evidence="5" id="KW-0677">Repeat</keyword>
<feature type="region of interest" description="Disordered" evidence="8">
    <location>
        <begin position="571"/>
        <end position="775"/>
    </location>
</feature>
<dbReference type="AlphaFoldDB" id="A0A2J8QAF0"/>
<feature type="region of interest" description="Disordered" evidence="8">
    <location>
        <begin position="367"/>
        <end position="387"/>
    </location>
</feature>
<evidence type="ECO:0000256" key="3">
    <source>
        <dbReference type="ARBA" id="ARBA00022490"/>
    </source>
</evidence>
<dbReference type="InterPro" id="IPR037621">
    <property type="entry name" value="LIP-1_SAM_2"/>
</dbReference>